<dbReference type="SUPFAM" id="SSF47413">
    <property type="entry name" value="lambda repressor-like DNA-binding domains"/>
    <property type="match status" value="1"/>
</dbReference>
<feature type="domain" description="HTH cro/C1-type" evidence="1">
    <location>
        <begin position="80"/>
        <end position="124"/>
    </location>
</feature>
<dbReference type="Gene3D" id="1.10.260.40">
    <property type="entry name" value="lambda repressor-like DNA-binding domains"/>
    <property type="match status" value="1"/>
</dbReference>
<dbReference type="PROSITE" id="PS50943">
    <property type="entry name" value="HTH_CROC1"/>
    <property type="match status" value="1"/>
</dbReference>
<proteinExistence type="predicted"/>
<sequence>MPLLHDSVIDPTVVGEGSAARPAFYEFLEAHWGKVRFVPYCVKTKRTLPFGTLCPMRKPDKSAAPYERLQWARANAGFGTPRDAAERFGWNYNTYKSHENGARGLKQKSAERYAHAFKISLSWLLTGEGSEAQTLTTDEIALLEKYRRLDQAGKNATQVLTDALAKQETPTEKLAL</sequence>
<evidence type="ECO:0000313" key="3">
    <source>
        <dbReference type="Proteomes" id="UP000605086"/>
    </source>
</evidence>
<comment type="caution">
    <text evidence="2">The sequence shown here is derived from an EMBL/GenBank/DDBJ whole genome shotgun (WGS) entry which is preliminary data.</text>
</comment>
<dbReference type="InterPro" id="IPR010982">
    <property type="entry name" value="Lambda_DNA-bd_dom_sf"/>
</dbReference>
<organism evidence="2 3">
    <name type="scientific">Azospirillum melinis</name>
    <dbReference type="NCBI Taxonomy" id="328839"/>
    <lineage>
        <taxon>Bacteria</taxon>
        <taxon>Pseudomonadati</taxon>
        <taxon>Pseudomonadota</taxon>
        <taxon>Alphaproteobacteria</taxon>
        <taxon>Rhodospirillales</taxon>
        <taxon>Azospirillaceae</taxon>
        <taxon>Azospirillum</taxon>
    </lineage>
</organism>
<evidence type="ECO:0000313" key="2">
    <source>
        <dbReference type="EMBL" id="NUB01830.1"/>
    </source>
</evidence>
<reference evidence="2 3" key="1">
    <citation type="submission" date="2019-10" db="EMBL/GenBank/DDBJ databases">
        <title>Genome sequence of Azospirillum melinis.</title>
        <authorList>
            <person name="Ambrosini A."/>
            <person name="Sant'Anna F.H."/>
            <person name="Cassan F.D."/>
            <person name="Souza E.M."/>
            <person name="Passaglia L.M.P."/>
        </authorList>
    </citation>
    <scope>NUCLEOTIDE SEQUENCE [LARGE SCALE GENOMIC DNA]</scope>
    <source>
        <strain evidence="2 3">TMCY0552</strain>
    </source>
</reference>
<dbReference type="RefSeq" id="WP_174472870.1">
    <property type="nucleotide sequence ID" value="NZ_JAGINN010000020.1"/>
</dbReference>
<gene>
    <name evidence="2" type="ORF">GBZ48_21485</name>
</gene>
<dbReference type="EMBL" id="WHOS01000031">
    <property type="protein sequence ID" value="NUB01830.1"/>
    <property type="molecule type" value="Genomic_DNA"/>
</dbReference>
<name>A0ABX2KDZ2_9PROT</name>
<evidence type="ECO:0000259" key="1">
    <source>
        <dbReference type="PROSITE" id="PS50943"/>
    </source>
</evidence>
<dbReference type="CDD" id="cd00093">
    <property type="entry name" value="HTH_XRE"/>
    <property type="match status" value="1"/>
</dbReference>
<keyword evidence="3" id="KW-1185">Reference proteome</keyword>
<dbReference type="InterPro" id="IPR001387">
    <property type="entry name" value="Cro/C1-type_HTH"/>
</dbReference>
<dbReference type="Proteomes" id="UP000605086">
    <property type="component" value="Unassembled WGS sequence"/>
</dbReference>
<protein>
    <recommendedName>
        <fullName evidence="1">HTH cro/C1-type domain-containing protein</fullName>
    </recommendedName>
</protein>
<accession>A0ABX2KDZ2</accession>
<dbReference type="SMART" id="SM00530">
    <property type="entry name" value="HTH_XRE"/>
    <property type="match status" value="1"/>
</dbReference>